<reference evidence="1" key="2">
    <citation type="submission" date="2021-04" db="EMBL/GenBank/DDBJ databases">
        <authorList>
            <person name="Gilroy R."/>
        </authorList>
    </citation>
    <scope>NUCLEOTIDE SEQUENCE</scope>
    <source>
        <strain evidence="1">ChiSxjej5B17-1746</strain>
    </source>
</reference>
<reference evidence="1" key="1">
    <citation type="journal article" date="2021" name="PeerJ">
        <title>Extensive microbial diversity within the chicken gut microbiome revealed by metagenomics and culture.</title>
        <authorList>
            <person name="Gilroy R."/>
            <person name="Ravi A."/>
            <person name="Getino M."/>
            <person name="Pursley I."/>
            <person name="Horton D.L."/>
            <person name="Alikhan N.F."/>
            <person name="Baker D."/>
            <person name="Gharbi K."/>
            <person name="Hall N."/>
            <person name="Watson M."/>
            <person name="Adriaenssens E.M."/>
            <person name="Foster-Nyarko E."/>
            <person name="Jarju S."/>
            <person name="Secka A."/>
            <person name="Antonio M."/>
            <person name="Oren A."/>
            <person name="Chaudhuri R.R."/>
            <person name="La Ragione R."/>
            <person name="Hildebrand F."/>
            <person name="Pallen M.J."/>
        </authorList>
    </citation>
    <scope>NUCLEOTIDE SEQUENCE</scope>
    <source>
        <strain evidence="1">ChiSxjej5B17-1746</strain>
    </source>
</reference>
<evidence type="ECO:0000313" key="1">
    <source>
        <dbReference type="EMBL" id="HIW79451.1"/>
    </source>
</evidence>
<dbReference type="EMBL" id="DXGI01000374">
    <property type="protein sequence ID" value="HIW79451.1"/>
    <property type="molecule type" value="Genomic_DNA"/>
</dbReference>
<name>A0A9D1R3I5_9BACT</name>
<dbReference type="AlphaFoldDB" id="A0A9D1R3I5"/>
<protein>
    <submittedName>
        <fullName evidence="1">Uncharacterized protein</fullName>
    </submittedName>
</protein>
<gene>
    <name evidence="1" type="ORF">H9874_09965</name>
</gene>
<proteinExistence type="predicted"/>
<evidence type="ECO:0000313" key="2">
    <source>
        <dbReference type="Proteomes" id="UP000824264"/>
    </source>
</evidence>
<comment type="caution">
    <text evidence="1">The sequence shown here is derived from an EMBL/GenBank/DDBJ whole genome shotgun (WGS) entry which is preliminary data.</text>
</comment>
<sequence>MATLSKEDVNRLTGMYADRLTRNARYRVEDMAELVGSEVWRGASERHRDFIKAQVREGAFNLLRDAGFPPDVIRRIKERKA</sequence>
<accession>A0A9D1R3I5</accession>
<organism evidence="1 2">
    <name type="scientific">Candidatus Bilophila faecipullorum</name>
    <dbReference type="NCBI Taxonomy" id="2838482"/>
    <lineage>
        <taxon>Bacteria</taxon>
        <taxon>Pseudomonadati</taxon>
        <taxon>Thermodesulfobacteriota</taxon>
        <taxon>Desulfovibrionia</taxon>
        <taxon>Desulfovibrionales</taxon>
        <taxon>Desulfovibrionaceae</taxon>
        <taxon>Bilophila</taxon>
    </lineage>
</organism>
<dbReference type="Proteomes" id="UP000824264">
    <property type="component" value="Unassembled WGS sequence"/>
</dbReference>